<organism evidence="2 3">
    <name type="scientific">Dyella humi</name>
    <dbReference type="NCBI Taxonomy" id="1770547"/>
    <lineage>
        <taxon>Bacteria</taxon>
        <taxon>Pseudomonadati</taxon>
        <taxon>Pseudomonadota</taxon>
        <taxon>Gammaproteobacteria</taxon>
        <taxon>Lysobacterales</taxon>
        <taxon>Rhodanobacteraceae</taxon>
        <taxon>Dyella</taxon>
    </lineage>
</organism>
<feature type="chain" id="PRO_5045105721" description="Nuclear transport factor 2 family protein" evidence="1">
    <location>
        <begin position="19"/>
        <end position="181"/>
    </location>
</feature>
<keyword evidence="1" id="KW-0732">Signal</keyword>
<accession>A0ABW8IFF0</accession>
<proteinExistence type="predicted"/>
<protein>
    <recommendedName>
        <fullName evidence="4">Nuclear transport factor 2 family protein</fullName>
    </recommendedName>
</protein>
<dbReference type="Gene3D" id="3.10.450.50">
    <property type="match status" value="1"/>
</dbReference>
<dbReference type="RefSeq" id="WP_380017577.1">
    <property type="nucleotide sequence ID" value="NZ_JADIKI010000021.1"/>
</dbReference>
<dbReference type="Proteomes" id="UP001620409">
    <property type="component" value="Unassembled WGS sequence"/>
</dbReference>
<keyword evidence="3" id="KW-1185">Reference proteome</keyword>
<dbReference type="SUPFAM" id="SSF54427">
    <property type="entry name" value="NTF2-like"/>
    <property type="match status" value="1"/>
</dbReference>
<reference evidence="2 3" key="1">
    <citation type="submission" date="2020-10" db="EMBL/GenBank/DDBJ databases">
        <title>Phylogeny of dyella-like bacteria.</title>
        <authorList>
            <person name="Fu J."/>
        </authorList>
    </citation>
    <scope>NUCLEOTIDE SEQUENCE [LARGE SCALE GENOMIC DNA]</scope>
    <source>
        <strain evidence="2 3">DHG40</strain>
    </source>
</reference>
<sequence>MKLAALFTLTLAATSVQAQQATQPDTRQPDASVKGASVQMHDVGPPDAIAQLRKLAAAYNLATVKKDTSALLRFYYDENVPVTGSVSPPSFARMTEASNGKAPKLYPSNAKDQSVADTSAKATAEKMSNLTIHTDGAVASIEYDYEIPQGYGHTFWTLVDTKDAWKITSIVYSINIRSTAK</sequence>
<gene>
    <name evidence="2" type="ORF">ISP18_04895</name>
</gene>
<dbReference type="EMBL" id="JADIKI010000021">
    <property type="protein sequence ID" value="MFK2853921.1"/>
    <property type="molecule type" value="Genomic_DNA"/>
</dbReference>
<dbReference type="InterPro" id="IPR032710">
    <property type="entry name" value="NTF2-like_dom_sf"/>
</dbReference>
<comment type="caution">
    <text evidence="2">The sequence shown here is derived from an EMBL/GenBank/DDBJ whole genome shotgun (WGS) entry which is preliminary data.</text>
</comment>
<feature type="signal peptide" evidence="1">
    <location>
        <begin position="1"/>
        <end position="18"/>
    </location>
</feature>
<evidence type="ECO:0000313" key="3">
    <source>
        <dbReference type="Proteomes" id="UP001620409"/>
    </source>
</evidence>
<evidence type="ECO:0000256" key="1">
    <source>
        <dbReference type="SAM" id="SignalP"/>
    </source>
</evidence>
<evidence type="ECO:0008006" key="4">
    <source>
        <dbReference type="Google" id="ProtNLM"/>
    </source>
</evidence>
<name>A0ABW8IFF0_9GAMM</name>
<evidence type="ECO:0000313" key="2">
    <source>
        <dbReference type="EMBL" id="MFK2853921.1"/>
    </source>
</evidence>